<dbReference type="STRING" id="27349.A0A0L6U5N6"/>
<dbReference type="Proteomes" id="UP000037035">
    <property type="component" value="Unassembled WGS sequence"/>
</dbReference>
<dbReference type="PANTHER" id="PTHR34618">
    <property type="entry name" value="SURFACE PROTEIN MAS1, PUTATIVE-RELATED"/>
    <property type="match status" value="1"/>
</dbReference>
<sequence>MAREKPRRVRSYQAMSPWAHGPIGHTQQGTVRNSDRHSNSSWYRGDMRSATLVMFSCAPVLASMIGAAFLLRPVLGHCKIVDVAATFSQGGPRSHGFGVVRSFSPCSPPFLNVNVLFVTLDHQDRHGKYPWHVGQPGDVSPFIWLMPSISLLALSGCRIQSIPVANWRLCLTVLTFYHTCPKASFTRIFILSSRHAEIFNAPSALIFQVNRDGGGSCTCEYDPTATAKSWNRCKTLINPPGIQGMWQSDRTNHTAKFQMPRYALNPSTVCRGGAFKDKCLMRIRCGWKLRFGGCFALKTPSSPRPLQLKVANSRSSSGSISVDSVAQEIYGALSAKGALVPASNVKKSKKHHRSTDLESSMELTSQVDAVAAKVIQLMKQHHMKLVEQKASIVAKSFSGHHA</sequence>
<proteinExistence type="predicted"/>
<keyword evidence="1" id="KW-1133">Transmembrane helix</keyword>
<name>A0A0L6U5N6_9BASI</name>
<dbReference type="EMBL" id="LAVV01015715">
    <property type="protein sequence ID" value="KNZ43647.1"/>
    <property type="molecule type" value="Genomic_DNA"/>
</dbReference>
<protein>
    <submittedName>
        <fullName evidence="2">Uncharacterized protein</fullName>
    </submittedName>
</protein>
<reference evidence="2 3" key="1">
    <citation type="submission" date="2015-08" db="EMBL/GenBank/DDBJ databases">
        <title>Next Generation Sequencing and Analysis of the Genome of Puccinia sorghi L Schw, the Causal Agent of Maize Common Rust.</title>
        <authorList>
            <person name="Rochi L."/>
            <person name="Burguener G."/>
            <person name="Darino M."/>
            <person name="Turjanski A."/>
            <person name="Kreff E."/>
            <person name="Dieguez M.J."/>
            <person name="Sacco F."/>
        </authorList>
    </citation>
    <scope>NUCLEOTIDE SEQUENCE [LARGE SCALE GENOMIC DNA]</scope>
    <source>
        <strain evidence="2 3">RO10H11247</strain>
    </source>
</reference>
<gene>
    <name evidence="2" type="ORF">VP01_9g5</name>
</gene>
<dbReference type="PANTHER" id="PTHR34618:SF1">
    <property type="entry name" value="SECRETED PROTEIN"/>
    <property type="match status" value="1"/>
</dbReference>
<accession>A0A0L6U5N6</accession>
<dbReference type="InterPro" id="IPR021476">
    <property type="entry name" value="Egh16-like"/>
</dbReference>
<dbReference type="AlphaFoldDB" id="A0A0L6U5N6"/>
<comment type="caution">
    <text evidence="2">The sequence shown here is derived from an EMBL/GenBank/DDBJ whole genome shotgun (WGS) entry which is preliminary data.</text>
</comment>
<evidence type="ECO:0000256" key="1">
    <source>
        <dbReference type="SAM" id="Phobius"/>
    </source>
</evidence>
<dbReference type="VEuPathDB" id="FungiDB:VP01_9g5"/>
<organism evidence="2 3">
    <name type="scientific">Puccinia sorghi</name>
    <dbReference type="NCBI Taxonomy" id="27349"/>
    <lineage>
        <taxon>Eukaryota</taxon>
        <taxon>Fungi</taxon>
        <taxon>Dikarya</taxon>
        <taxon>Basidiomycota</taxon>
        <taxon>Pucciniomycotina</taxon>
        <taxon>Pucciniomycetes</taxon>
        <taxon>Pucciniales</taxon>
        <taxon>Pucciniaceae</taxon>
        <taxon>Puccinia</taxon>
    </lineage>
</organism>
<keyword evidence="1" id="KW-0812">Transmembrane</keyword>
<keyword evidence="1" id="KW-0472">Membrane</keyword>
<keyword evidence="3" id="KW-1185">Reference proteome</keyword>
<dbReference type="OrthoDB" id="3241054at2759"/>
<dbReference type="Pfam" id="PF11327">
    <property type="entry name" value="Egh16-like"/>
    <property type="match status" value="1"/>
</dbReference>
<evidence type="ECO:0000313" key="2">
    <source>
        <dbReference type="EMBL" id="KNZ43647.1"/>
    </source>
</evidence>
<feature type="transmembrane region" description="Helical" evidence="1">
    <location>
        <begin position="50"/>
        <end position="71"/>
    </location>
</feature>
<evidence type="ECO:0000313" key="3">
    <source>
        <dbReference type="Proteomes" id="UP000037035"/>
    </source>
</evidence>